<dbReference type="Proteomes" id="UP000317881">
    <property type="component" value="Unassembled WGS sequence"/>
</dbReference>
<evidence type="ECO:0000313" key="8">
    <source>
        <dbReference type="EMBL" id="GEC08037.1"/>
    </source>
</evidence>
<keyword evidence="4" id="KW-0812">Transmembrane</keyword>
<dbReference type="Pfam" id="PF00703">
    <property type="entry name" value="Glyco_hydro_2"/>
    <property type="match status" value="1"/>
</dbReference>
<feature type="domain" description="Glycoside hydrolase family 2 immunoglobulin-like beta-sandwich" evidence="5">
    <location>
        <begin position="263"/>
        <end position="375"/>
    </location>
</feature>
<keyword evidence="2" id="KW-0378">Hydrolase</keyword>
<dbReference type="InterPro" id="IPR054593">
    <property type="entry name" value="Beta-mannosidase-like_N2"/>
</dbReference>
<evidence type="ECO:0000256" key="1">
    <source>
        <dbReference type="ARBA" id="ARBA00007401"/>
    </source>
</evidence>
<name>A0A4Y3VMG5_9ACTN</name>
<feature type="transmembrane region" description="Helical" evidence="4">
    <location>
        <begin position="36"/>
        <end position="56"/>
    </location>
</feature>
<dbReference type="InterPro" id="IPR008979">
    <property type="entry name" value="Galactose-bd-like_sf"/>
</dbReference>
<dbReference type="InterPro" id="IPR017853">
    <property type="entry name" value="GH"/>
</dbReference>
<dbReference type="InterPro" id="IPR013783">
    <property type="entry name" value="Ig-like_fold"/>
</dbReference>
<keyword evidence="9" id="KW-1185">Reference proteome</keyword>
<protein>
    <submittedName>
        <fullName evidence="8">Beta-mannosidase</fullName>
    </submittedName>
</protein>
<accession>A0A4Y3VMG5</accession>
<gene>
    <name evidence="8" type="ORF">SSP24_56920</name>
</gene>
<feature type="domain" description="Exo-beta-D-glucosaminidase Ig-fold" evidence="6">
    <location>
        <begin position="819"/>
        <end position="928"/>
    </location>
</feature>
<keyword evidence="3" id="KW-0326">Glycosidase</keyword>
<feature type="domain" description="Beta-mannosidase-like galactose-binding" evidence="7">
    <location>
        <begin position="112"/>
        <end position="223"/>
    </location>
</feature>
<dbReference type="SUPFAM" id="SSF51445">
    <property type="entry name" value="(Trans)glycosidases"/>
    <property type="match status" value="1"/>
</dbReference>
<comment type="caution">
    <text evidence="8">The sequence shown here is derived from an EMBL/GenBank/DDBJ whole genome shotgun (WGS) entry which is preliminary data.</text>
</comment>
<dbReference type="AlphaFoldDB" id="A0A4Y3VMG5"/>
<evidence type="ECO:0000256" key="2">
    <source>
        <dbReference type="ARBA" id="ARBA00022801"/>
    </source>
</evidence>
<dbReference type="PANTHER" id="PTHR43536">
    <property type="entry name" value="MANNOSYLGLYCOPROTEIN ENDO-BETA-MANNOSIDASE"/>
    <property type="match status" value="1"/>
</dbReference>
<evidence type="ECO:0000256" key="3">
    <source>
        <dbReference type="ARBA" id="ARBA00023295"/>
    </source>
</evidence>
<dbReference type="GO" id="GO:0004553">
    <property type="term" value="F:hydrolase activity, hydrolyzing O-glycosyl compounds"/>
    <property type="evidence" value="ECO:0007669"/>
    <property type="project" value="InterPro"/>
</dbReference>
<dbReference type="GO" id="GO:0005975">
    <property type="term" value="P:carbohydrate metabolic process"/>
    <property type="evidence" value="ECO:0007669"/>
    <property type="project" value="InterPro"/>
</dbReference>
<dbReference type="Gene3D" id="2.60.120.260">
    <property type="entry name" value="Galactose-binding domain-like"/>
    <property type="match status" value="1"/>
</dbReference>
<dbReference type="InterPro" id="IPR036156">
    <property type="entry name" value="Beta-gal/glucu_dom_sf"/>
</dbReference>
<reference evidence="8 9" key="1">
    <citation type="submission" date="2019-06" db="EMBL/GenBank/DDBJ databases">
        <title>Whole genome shotgun sequence of Streptomyces spinoverrucosus NBRC 14228.</title>
        <authorList>
            <person name="Hosoyama A."/>
            <person name="Uohara A."/>
            <person name="Ohji S."/>
            <person name="Ichikawa N."/>
        </authorList>
    </citation>
    <scope>NUCLEOTIDE SEQUENCE [LARGE SCALE GENOMIC DNA]</scope>
    <source>
        <strain evidence="8 9">NBRC 14228</strain>
    </source>
</reference>
<dbReference type="SUPFAM" id="SSF49303">
    <property type="entry name" value="beta-Galactosidase/glucuronidase domain"/>
    <property type="match status" value="3"/>
</dbReference>
<dbReference type="Pfam" id="PF22666">
    <property type="entry name" value="Glyco_hydro_2_N2"/>
    <property type="match status" value="1"/>
</dbReference>
<evidence type="ECO:0000259" key="7">
    <source>
        <dbReference type="Pfam" id="PF22666"/>
    </source>
</evidence>
<comment type="similarity">
    <text evidence="1">Belongs to the glycosyl hydrolase 2 family.</text>
</comment>
<sequence length="937" mass="101812">MLNGMPQLLSRVSPCRPGHPFPSIPAGGPSHRRARVLGRSVVCALLGLLVFLAPALTPVGFTGRAAAFGTPAAAALTVGYDSGRALAGFMIQSTARVKDPAAEVSSPGYPTKGWYEAGPRSTVLASLLAAGVYPDPFHSTNQKLIPAADFTVPWWYRSDFSVDDSRAGRAYLDFSGVTSAADVFVNGRQISTASKVAGTYTRHELDITSLIRPGTNTVAFRVQPNDPRKHLTVGWLDWLQPPPDRNMGIVRDVVVRRSGPVVLRDAHVVTDLAVPSLASADLTVKARLRNDSPDTVTARLSGTAGPAALGRQVTLAPGESRTVVFSPADHPRLHVPSPRVWWPAGMGGQPLYDLDLAVTVDGVTSDTAHTTFGIRDVQAPINSDGARQYRINGRPLLIKGAGWSPDEFLRWDPAYAEHRLQYVRDLGLNTLRLEGHLEPDEFFDLADRYGILTIAGWECCNKWEGEVNRSESGERWNAADHAVAQASMAAEAARLRHHPSVISFLIGSDAAPNAEIESGYLKALRAADWNVPVIPSASGKSTPVTGRSGMRMTGPYDWVPPGYWYDKREGGATGFNSETSAGPSIPTLDTLRRMLTPAELETLWKQPSAPQYHRSPSPTFSTLKLYNAALAGRYGRPTDLGDYVRKAQLAQYENVRAQFEAYSRNAKDTTAPATGVIYWMLNSGWTSLHWQLIDRYLDQNGAYFGAKKANEPLHIQYGYDNRTVSIVNNRTTAASGLNARVTLFNTDGTKKYDRTVTGVDVEARGVTTTSLTLPTTVPGLAKTYLARLQLTDTSGRELSRNVYWLSTRNDVLDYAKTDWYYTPTTSYADLTGLNSMPQVTLDVTATTKATRAGTSTTTVTLRHPGTTNAPALLTDVDLVSADGKTPTLPVHWNDNHISLWPGESATLVASHRTADPDRTPRVRVSGWNARSVTVPSS</sequence>
<organism evidence="8 9">
    <name type="scientific">Streptomyces spinoverrucosus</name>
    <dbReference type="NCBI Taxonomy" id="284043"/>
    <lineage>
        <taxon>Bacteria</taxon>
        <taxon>Bacillati</taxon>
        <taxon>Actinomycetota</taxon>
        <taxon>Actinomycetes</taxon>
        <taxon>Kitasatosporales</taxon>
        <taxon>Streptomycetaceae</taxon>
        <taxon>Streptomyces</taxon>
    </lineage>
</organism>
<keyword evidence="4" id="KW-0472">Membrane</keyword>
<evidence type="ECO:0000259" key="6">
    <source>
        <dbReference type="Pfam" id="PF18368"/>
    </source>
</evidence>
<evidence type="ECO:0000256" key="4">
    <source>
        <dbReference type="SAM" id="Phobius"/>
    </source>
</evidence>
<dbReference type="InterPro" id="IPR043534">
    <property type="entry name" value="EBDG/EBM"/>
</dbReference>
<evidence type="ECO:0000313" key="9">
    <source>
        <dbReference type="Proteomes" id="UP000317881"/>
    </source>
</evidence>
<proteinExistence type="inferred from homology"/>
<dbReference type="Gene3D" id="3.20.20.80">
    <property type="entry name" value="Glycosidases"/>
    <property type="match status" value="1"/>
</dbReference>
<dbReference type="PANTHER" id="PTHR43536:SF1">
    <property type="entry name" value="MANNOSYLGLYCOPROTEIN ENDO-BETA-MANNOSIDASE"/>
    <property type="match status" value="1"/>
</dbReference>
<dbReference type="EMBL" id="BJND01000045">
    <property type="protein sequence ID" value="GEC08037.1"/>
    <property type="molecule type" value="Genomic_DNA"/>
</dbReference>
<dbReference type="InterPro" id="IPR006102">
    <property type="entry name" value="Ig-like_GH2"/>
</dbReference>
<keyword evidence="4" id="KW-1133">Transmembrane helix</keyword>
<dbReference type="Gene3D" id="2.60.40.10">
    <property type="entry name" value="Immunoglobulins"/>
    <property type="match status" value="3"/>
</dbReference>
<evidence type="ECO:0000259" key="5">
    <source>
        <dbReference type="Pfam" id="PF00703"/>
    </source>
</evidence>
<dbReference type="SUPFAM" id="SSF49785">
    <property type="entry name" value="Galactose-binding domain-like"/>
    <property type="match status" value="1"/>
</dbReference>
<dbReference type="Pfam" id="PF18368">
    <property type="entry name" value="Ig_GlcNase"/>
    <property type="match status" value="1"/>
</dbReference>
<dbReference type="InterPro" id="IPR041351">
    <property type="entry name" value="Ig_GlcNase"/>
</dbReference>